<evidence type="ECO:0000313" key="8">
    <source>
        <dbReference type="EMBL" id="MDL2410856.1"/>
    </source>
</evidence>
<keyword evidence="9" id="KW-1185">Reference proteome</keyword>
<feature type="transmembrane region" description="Helical" evidence="6">
    <location>
        <begin position="118"/>
        <end position="142"/>
    </location>
</feature>
<keyword evidence="4 6" id="KW-1133">Transmembrane helix</keyword>
<accession>A0ABT7KQE7</accession>
<organism evidence="8 9">
    <name type="scientific">Rhizobium calliandrae</name>
    <dbReference type="NCBI Taxonomy" id="1312182"/>
    <lineage>
        <taxon>Bacteria</taxon>
        <taxon>Pseudomonadati</taxon>
        <taxon>Pseudomonadota</taxon>
        <taxon>Alphaproteobacteria</taxon>
        <taxon>Hyphomicrobiales</taxon>
        <taxon>Rhizobiaceae</taxon>
        <taxon>Rhizobium/Agrobacterium group</taxon>
        <taxon>Rhizobium</taxon>
    </lineage>
</organism>
<comment type="caution">
    <text evidence="8">The sequence shown here is derived from an EMBL/GenBank/DDBJ whole genome shotgun (WGS) entry which is preliminary data.</text>
</comment>
<dbReference type="PANTHER" id="PTHR30485">
    <property type="entry name" value="NI/FE-HYDROGENASE 1 B-TYPE CYTOCHROME SUBUNIT"/>
    <property type="match status" value="1"/>
</dbReference>
<dbReference type="Gene3D" id="1.20.950.20">
    <property type="entry name" value="Transmembrane di-heme cytochromes, Chain C"/>
    <property type="match status" value="1"/>
</dbReference>
<dbReference type="InterPro" id="IPR016174">
    <property type="entry name" value="Di-haem_cyt_TM"/>
</dbReference>
<feature type="transmembrane region" description="Helical" evidence="6">
    <location>
        <begin position="227"/>
        <end position="253"/>
    </location>
</feature>
<dbReference type="EMBL" id="JARFYN010000120">
    <property type="protein sequence ID" value="MDL2410856.1"/>
    <property type="molecule type" value="Genomic_DNA"/>
</dbReference>
<protein>
    <submittedName>
        <fullName evidence="8">Cytochrome b/b6 domain-containing protein</fullName>
    </submittedName>
</protein>
<dbReference type="Proteomes" id="UP001172630">
    <property type="component" value="Unassembled WGS sequence"/>
</dbReference>
<evidence type="ECO:0000259" key="7">
    <source>
        <dbReference type="Pfam" id="PF01292"/>
    </source>
</evidence>
<evidence type="ECO:0000313" key="9">
    <source>
        <dbReference type="Proteomes" id="UP001172630"/>
    </source>
</evidence>
<reference evidence="8" key="1">
    <citation type="submission" date="2023-06" db="EMBL/GenBank/DDBJ databases">
        <title>Phylogenetic Diversity of Rhizobium strains.</title>
        <authorList>
            <person name="Moura F.T."/>
            <person name="Helene L.C.F."/>
            <person name="Hungria M."/>
        </authorList>
    </citation>
    <scope>NUCLEOTIDE SEQUENCE</scope>
    <source>
        <strain evidence="8">CCGE524</strain>
    </source>
</reference>
<evidence type="ECO:0000256" key="2">
    <source>
        <dbReference type="ARBA" id="ARBA00022475"/>
    </source>
</evidence>
<dbReference type="PANTHER" id="PTHR30485:SF2">
    <property type="entry name" value="BLL0597 PROTEIN"/>
    <property type="match status" value="1"/>
</dbReference>
<evidence type="ECO:0000256" key="5">
    <source>
        <dbReference type="ARBA" id="ARBA00023136"/>
    </source>
</evidence>
<comment type="subcellular location">
    <subcellularLocation>
        <location evidence="1">Cell membrane</location>
        <topology evidence="1">Multi-pass membrane protein</topology>
    </subcellularLocation>
</comment>
<dbReference type="SUPFAM" id="SSF81342">
    <property type="entry name" value="Transmembrane di-heme cytochromes"/>
    <property type="match status" value="1"/>
</dbReference>
<dbReference type="Pfam" id="PF01292">
    <property type="entry name" value="Ni_hydr_CYTB"/>
    <property type="match status" value="1"/>
</dbReference>
<proteinExistence type="predicted"/>
<feature type="transmembrane region" description="Helical" evidence="6">
    <location>
        <begin position="40"/>
        <end position="59"/>
    </location>
</feature>
<keyword evidence="2" id="KW-1003">Cell membrane</keyword>
<evidence type="ECO:0000256" key="6">
    <source>
        <dbReference type="SAM" id="Phobius"/>
    </source>
</evidence>
<keyword evidence="5 6" id="KW-0472">Membrane</keyword>
<dbReference type="RefSeq" id="WP_285884853.1">
    <property type="nucleotide sequence ID" value="NZ_JARFYN010000120.1"/>
</dbReference>
<dbReference type="InterPro" id="IPR051542">
    <property type="entry name" value="Hydrogenase_cytochrome"/>
</dbReference>
<evidence type="ECO:0000256" key="4">
    <source>
        <dbReference type="ARBA" id="ARBA00022989"/>
    </source>
</evidence>
<feature type="transmembrane region" description="Helical" evidence="6">
    <location>
        <begin position="71"/>
        <end position="97"/>
    </location>
</feature>
<feature type="transmembrane region" description="Helical" evidence="6">
    <location>
        <begin position="174"/>
        <end position="194"/>
    </location>
</feature>
<name>A0ABT7KQE7_9HYPH</name>
<sequence>MNQKRRTLEKFCDQHLEDRLFTPQLAEEQYVRAWDLPTRLFKWSLVTLILTAWISSGFSDRDMLVHKAAGYGILVLLVYRVLWGIVGGSTARFLNFVRPPSAAWNYLKTLRDKRAAQYLGHNPAGGLMVIGLLLACAVQVLLGLFSSDGVTAAGPFADMVGDTNSGWAASIHATWFYVAILGLAFLHIAANLYYQLVKRENLIGAMVTGRKRRANYVDRNETKGGSLLLAAICLLASAGLVYGSITLLGGTFFNPT</sequence>
<feature type="domain" description="Cytochrome b561 bacterial/Ni-hydrogenase" evidence="7">
    <location>
        <begin position="34"/>
        <end position="209"/>
    </location>
</feature>
<evidence type="ECO:0000256" key="1">
    <source>
        <dbReference type="ARBA" id="ARBA00004651"/>
    </source>
</evidence>
<dbReference type="InterPro" id="IPR011577">
    <property type="entry name" value="Cyt_b561_bac/Ni-Hgenase"/>
</dbReference>
<evidence type="ECO:0000256" key="3">
    <source>
        <dbReference type="ARBA" id="ARBA00022692"/>
    </source>
</evidence>
<gene>
    <name evidence="8" type="ORF">PY650_36075</name>
</gene>
<keyword evidence="3 6" id="KW-0812">Transmembrane</keyword>